<sequence>MLLPVQVHSDEILSHILSHDTTILIGETGSGKSTQIPQLLLKYGKIAITQPRRVAAINLATRVAQETNSRVGDTIGYSVRFDHRTSSKTRCKYVTDGMLLREMINDKELKNYDTVIIDEAHERTVLTDLIIGFLKELQGRRKLRIVIMSATLNAESFSRFFHNAPILHVRGRRFPVQQLYLREPCDDLVEIAIRCVVQINAGEPLGDVLCFLPGQEEIDRAVTFLERIGPEIRSRGFPVMVGMPLYASLPPSEQLKVFQRIKGKQQSRKIIFCTNVAETSITVPGVKYVVDSGLRRVKVWRHALNLSTLLTVPVSRASAQQRSGRAGRECAGKCYRLFQESDFEKMPAVTEPEIARCDVTEPLLLLKRHGVDDVLNWSWFEHPGKESILQALGELLLLGALDAKGSLTPLGYRMSSLPLPPQLGVVLIAAEDKQKHCLDTCIDIVACLSVENVLLSPPWEQRDIVNERRTAICHRASRWGDLVLYKELWDHYFRTSLTGDEKKTFCQELYVNQRAMRQVQKVRGQLRSLFRLHEDPDPTAHHALEPEEIPAVITCFLSGYPKNLAILHPDRSHKIVTTGETVQPHPASTLFTQRKTDCPAILYTEYVYTSKGYARNVSRLELSWLSS</sequence>
<dbReference type="eggNOG" id="KOG0922">
    <property type="taxonomic scope" value="Eukaryota"/>
</dbReference>
<dbReference type="Gene3D" id="1.20.120.1080">
    <property type="match status" value="1"/>
</dbReference>
<dbReference type="GO" id="GO:0005524">
    <property type="term" value="F:ATP binding"/>
    <property type="evidence" value="ECO:0007669"/>
    <property type="project" value="UniProtKB-KW"/>
</dbReference>
<protein>
    <recommendedName>
        <fullName evidence="1">RNA helicase</fullName>
        <ecNumber evidence="1">3.6.4.13</ecNumber>
    </recommendedName>
</protein>
<dbReference type="SMART" id="SM00847">
    <property type="entry name" value="HA2"/>
    <property type="match status" value="1"/>
</dbReference>
<dbReference type="InterPro" id="IPR003593">
    <property type="entry name" value="AAA+_ATPase"/>
</dbReference>
<dbReference type="AlphaFoldDB" id="A0A1Q3A142"/>
<evidence type="ECO:0000256" key="1">
    <source>
        <dbReference type="ARBA" id="ARBA00012552"/>
    </source>
</evidence>
<comment type="catalytic activity">
    <reaction evidence="6">
        <text>ATP + H2O = ADP + phosphate + H(+)</text>
        <dbReference type="Rhea" id="RHEA:13065"/>
        <dbReference type="ChEBI" id="CHEBI:15377"/>
        <dbReference type="ChEBI" id="CHEBI:15378"/>
        <dbReference type="ChEBI" id="CHEBI:30616"/>
        <dbReference type="ChEBI" id="CHEBI:43474"/>
        <dbReference type="ChEBI" id="CHEBI:456216"/>
        <dbReference type="EC" id="3.6.4.13"/>
    </reaction>
</comment>
<dbReference type="GO" id="GO:0005730">
    <property type="term" value="C:nucleolus"/>
    <property type="evidence" value="ECO:0007669"/>
    <property type="project" value="TreeGrafter"/>
</dbReference>
<dbReference type="GO" id="GO:0016787">
    <property type="term" value="F:hydrolase activity"/>
    <property type="evidence" value="ECO:0007669"/>
    <property type="project" value="UniProtKB-KW"/>
</dbReference>
<dbReference type="Pfam" id="PF00271">
    <property type="entry name" value="Helicase_C"/>
    <property type="match status" value="1"/>
</dbReference>
<reference evidence="9 10" key="1">
    <citation type="submission" date="2016-08" db="EMBL/GenBank/DDBJ databases">
        <title>Draft genome sequence of allopolyploid Zygosaccharomyces rouxii.</title>
        <authorList>
            <person name="Watanabe J."/>
            <person name="Uehara K."/>
            <person name="Mogi Y."/>
            <person name="Tsukioka Y."/>
        </authorList>
    </citation>
    <scope>NUCLEOTIDE SEQUENCE [LARGE SCALE GENOMIC DNA]</scope>
    <source>
        <strain evidence="9 10">NBRC 110957</strain>
    </source>
</reference>
<dbReference type="InterPro" id="IPR027417">
    <property type="entry name" value="P-loop_NTPase"/>
</dbReference>
<name>A0A1Q3A142_ZYGRO</name>
<dbReference type="EMBL" id="BDGX01000016">
    <property type="protein sequence ID" value="GAV49401.1"/>
    <property type="molecule type" value="Genomic_DNA"/>
</dbReference>
<dbReference type="Pfam" id="PF07717">
    <property type="entry name" value="OB_NTP_bind"/>
    <property type="match status" value="1"/>
</dbReference>
<dbReference type="InterPro" id="IPR007502">
    <property type="entry name" value="Helicase-assoc_dom"/>
</dbReference>
<dbReference type="GO" id="GO:0003724">
    <property type="term" value="F:RNA helicase activity"/>
    <property type="evidence" value="ECO:0007669"/>
    <property type="project" value="UniProtKB-EC"/>
</dbReference>
<dbReference type="InterPro" id="IPR014001">
    <property type="entry name" value="Helicase_ATP-bd"/>
</dbReference>
<dbReference type="SUPFAM" id="SSF52540">
    <property type="entry name" value="P-loop containing nucleoside triphosphate hydrolases"/>
    <property type="match status" value="1"/>
</dbReference>
<keyword evidence="5" id="KW-0067">ATP-binding</keyword>
<evidence type="ECO:0000256" key="6">
    <source>
        <dbReference type="ARBA" id="ARBA00047984"/>
    </source>
</evidence>
<dbReference type="PANTHER" id="PTHR18934:SF118">
    <property type="entry name" value="ATP-DEPENDENT RNA HELICASE DHX33"/>
    <property type="match status" value="1"/>
</dbReference>
<evidence type="ECO:0000313" key="10">
    <source>
        <dbReference type="Proteomes" id="UP000187013"/>
    </source>
</evidence>
<dbReference type="InterPro" id="IPR001650">
    <property type="entry name" value="Helicase_C-like"/>
</dbReference>
<evidence type="ECO:0000256" key="4">
    <source>
        <dbReference type="ARBA" id="ARBA00022806"/>
    </source>
</evidence>
<evidence type="ECO:0000256" key="2">
    <source>
        <dbReference type="ARBA" id="ARBA00022741"/>
    </source>
</evidence>
<evidence type="ECO:0000259" key="7">
    <source>
        <dbReference type="PROSITE" id="PS51192"/>
    </source>
</evidence>
<dbReference type="EC" id="3.6.4.13" evidence="1"/>
<gene>
    <name evidence="9" type="ORF">ZYGR_0P00440</name>
</gene>
<dbReference type="PANTHER" id="PTHR18934">
    <property type="entry name" value="ATP-DEPENDENT RNA HELICASE"/>
    <property type="match status" value="1"/>
</dbReference>
<dbReference type="InterPro" id="IPR011545">
    <property type="entry name" value="DEAD/DEAH_box_helicase_dom"/>
</dbReference>
<dbReference type="SMART" id="SM00490">
    <property type="entry name" value="HELICc"/>
    <property type="match status" value="1"/>
</dbReference>
<dbReference type="InterPro" id="IPR048333">
    <property type="entry name" value="HA2_WH"/>
</dbReference>
<dbReference type="PROSITE" id="PS51194">
    <property type="entry name" value="HELICASE_CTER"/>
    <property type="match status" value="1"/>
</dbReference>
<dbReference type="Pfam" id="PF00270">
    <property type="entry name" value="DEAD"/>
    <property type="match status" value="1"/>
</dbReference>
<evidence type="ECO:0000313" key="9">
    <source>
        <dbReference type="EMBL" id="GAV49401.1"/>
    </source>
</evidence>
<feature type="domain" description="Helicase ATP-binding" evidence="7">
    <location>
        <begin position="13"/>
        <end position="170"/>
    </location>
</feature>
<dbReference type="OrthoDB" id="10253254at2759"/>
<feature type="domain" description="Helicase C-terminal" evidence="8">
    <location>
        <begin position="187"/>
        <end position="370"/>
    </location>
</feature>
<comment type="caution">
    <text evidence="9">The sequence shown here is derived from an EMBL/GenBank/DDBJ whole genome shotgun (WGS) entry which is preliminary data.</text>
</comment>
<keyword evidence="2" id="KW-0547">Nucleotide-binding</keyword>
<dbReference type="CDD" id="cd17917">
    <property type="entry name" value="DEXHc_RHA-like"/>
    <property type="match status" value="1"/>
</dbReference>
<organism evidence="9 10">
    <name type="scientific">Zygosaccharomyces rouxii</name>
    <dbReference type="NCBI Taxonomy" id="4956"/>
    <lineage>
        <taxon>Eukaryota</taxon>
        <taxon>Fungi</taxon>
        <taxon>Dikarya</taxon>
        <taxon>Ascomycota</taxon>
        <taxon>Saccharomycotina</taxon>
        <taxon>Saccharomycetes</taxon>
        <taxon>Saccharomycetales</taxon>
        <taxon>Saccharomycetaceae</taxon>
        <taxon>Zygosaccharomyces</taxon>
    </lineage>
</organism>
<dbReference type="Gene3D" id="3.40.50.300">
    <property type="entry name" value="P-loop containing nucleotide triphosphate hydrolases"/>
    <property type="match status" value="2"/>
</dbReference>
<accession>A0A1Q3A142</accession>
<keyword evidence="4" id="KW-0347">Helicase</keyword>
<dbReference type="PROSITE" id="PS51192">
    <property type="entry name" value="HELICASE_ATP_BIND_1"/>
    <property type="match status" value="1"/>
</dbReference>
<dbReference type="CDD" id="cd18791">
    <property type="entry name" value="SF2_C_RHA"/>
    <property type="match status" value="1"/>
</dbReference>
<dbReference type="GO" id="GO:0045943">
    <property type="term" value="P:positive regulation of transcription by RNA polymerase I"/>
    <property type="evidence" value="ECO:0007669"/>
    <property type="project" value="TreeGrafter"/>
</dbReference>
<dbReference type="GO" id="GO:0003725">
    <property type="term" value="F:double-stranded RNA binding"/>
    <property type="evidence" value="ECO:0007669"/>
    <property type="project" value="TreeGrafter"/>
</dbReference>
<evidence type="ECO:0000256" key="3">
    <source>
        <dbReference type="ARBA" id="ARBA00022801"/>
    </source>
</evidence>
<dbReference type="InterPro" id="IPR011709">
    <property type="entry name" value="DEAD-box_helicase_OB_fold"/>
</dbReference>
<evidence type="ECO:0000259" key="8">
    <source>
        <dbReference type="PROSITE" id="PS51194"/>
    </source>
</evidence>
<dbReference type="Pfam" id="PF04408">
    <property type="entry name" value="WHD_HA2"/>
    <property type="match status" value="1"/>
</dbReference>
<dbReference type="SMART" id="SM00382">
    <property type="entry name" value="AAA"/>
    <property type="match status" value="1"/>
</dbReference>
<evidence type="ECO:0000256" key="5">
    <source>
        <dbReference type="ARBA" id="ARBA00022840"/>
    </source>
</evidence>
<proteinExistence type="predicted"/>
<dbReference type="SMART" id="SM00487">
    <property type="entry name" value="DEXDc"/>
    <property type="match status" value="1"/>
</dbReference>
<keyword evidence="3" id="KW-0378">Hydrolase</keyword>
<dbReference type="Proteomes" id="UP000187013">
    <property type="component" value="Unassembled WGS sequence"/>
</dbReference>
<dbReference type="Pfam" id="PF21010">
    <property type="entry name" value="HA2_C"/>
    <property type="match status" value="1"/>
</dbReference>